<evidence type="ECO:0000313" key="4">
    <source>
        <dbReference type="EMBL" id="CAG9309910.1"/>
    </source>
</evidence>
<name>A0AAU9IKD5_9CILI</name>
<dbReference type="PANTHER" id="PTHR45973:SF35">
    <property type="entry name" value="LEUCINE-RICH REPEAT-CONTAINING PROTEIN 43"/>
    <property type="match status" value="1"/>
</dbReference>
<keyword evidence="5" id="KW-1185">Reference proteome</keyword>
<dbReference type="InterPro" id="IPR032675">
    <property type="entry name" value="LRR_dom_sf"/>
</dbReference>
<dbReference type="InterPro" id="IPR001611">
    <property type="entry name" value="Leu-rich_rpt"/>
</dbReference>
<dbReference type="SUPFAM" id="SSF52058">
    <property type="entry name" value="L domain-like"/>
    <property type="match status" value="1"/>
</dbReference>
<feature type="compositionally biased region" description="Basic and acidic residues" evidence="3">
    <location>
        <begin position="842"/>
        <end position="854"/>
    </location>
</feature>
<feature type="region of interest" description="Disordered" evidence="3">
    <location>
        <begin position="828"/>
        <end position="881"/>
    </location>
</feature>
<dbReference type="EMBL" id="CAJZBQ010000001">
    <property type="protein sequence ID" value="CAG9309910.1"/>
    <property type="molecule type" value="Genomic_DNA"/>
</dbReference>
<dbReference type="InterPro" id="IPR050576">
    <property type="entry name" value="Cilia_flagella_integrity"/>
</dbReference>
<gene>
    <name evidence="4" type="ORF">BSTOLATCC_MIC125</name>
</gene>
<evidence type="ECO:0000256" key="1">
    <source>
        <dbReference type="ARBA" id="ARBA00022614"/>
    </source>
</evidence>
<dbReference type="Gene3D" id="3.80.10.10">
    <property type="entry name" value="Ribonuclease Inhibitor"/>
    <property type="match status" value="1"/>
</dbReference>
<accession>A0AAU9IKD5</accession>
<keyword evidence="1" id="KW-0433">Leucine-rich repeat</keyword>
<evidence type="ECO:0000313" key="5">
    <source>
        <dbReference type="Proteomes" id="UP001162131"/>
    </source>
</evidence>
<dbReference type="AlphaFoldDB" id="A0AAU9IKD5"/>
<reference evidence="4" key="1">
    <citation type="submission" date="2021-09" db="EMBL/GenBank/DDBJ databases">
        <authorList>
            <consortium name="AG Swart"/>
            <person name="Singh M."/>
            <person name="Singh A."/>
            <person name="Seah K."/>
            <person name="Emmerich C."/>
        </authorList>
    </citation>
    <scope>NUCLEOTIDE SEQUENCE</scope>
    <source>
        <strain evidence="4">ATCC30299</strain>
    </source>
</reference>
<evidence type="ECO:0000256" key="3">
    <source>
        <dbReference type="SAM" id="MobiDB-lite"/>
    </source>
</evidence>
<comment type="caution">
    <text evidence="4">The sequence shown here is derived from an EMBL/GenBank/DDBJ whole genome shotgun (WGS) entry which is preliminary data.</text>
</comment>
<feature type="compositionally biased region" description="Basic and acidic residues" evidence="3">
    <location>
        <begin position="862"/>
        <end position="881"/>
    </location>
</feature>
<feature type="region of interest" description="Disordered" evidence="3">
    <location>
        <begin position="1"/>
        <end position="22"/>
    </location>
</feature>
<evidence type="ECO:0000256" key="2">
    <source>
        <dbReference type="ARBA" id="ARBA00022737"/>
    </source>
</evidence>
<dbReference type="Pfam" id="PF14580">
    <property type="entry name" value="LRR_9"/>
    <property type="match status" value="1"/>
</dbReference>
<organism evidence="4 5">
    <name type="scientific">Blepharisma stoltei</name>
    <dbReference type="NCBI Taxonomy" id="1481888"/>
    <lineage>
        <taxon>Eukaryota</taxon>
        <taxon>Sar</taxon>
        <taxon>Alveolata</taxon>
        <taxon>Ciliophora</taxon>
        <taxon>Postciliodesmatophora</taxon>
        <taxon>Heterotrichea</taxon>
        <taxon>Heterotrichida</taxon>
        <taxon>Blepharismidae</taxon>
        <taxon>Blepharisma</taxon>
    </lineage>
</organism>
<proteinExistence type="predicted"/>
<dbReference type="PROSITE" id="PS51450">
    <property type="entry name" value="LRR"/>
    <property type="match status" value="2"/>
</dbReference>
<dbReference type="Proteomes" id="UP001162131">
    <property type="component" value="Unassembled WGS sequence"/>
</dbReference>
<keyword evidence="2" id="KW-0677">Repeat</keyword>
<dbReference type="PANTHER" id="PTHR45973">
    <property type="entry name" value="PROTEIN PHOSPHATASE 1 REGULATORY SUBUNIT SDS22-RELATED"/>
    <property type="match status" value="1"/>
</dbReference>
<protein>
    <submittedName>
        <fullName evidence="4">Uncharacterized protein</fullName>
    </submittedName>
</protein>
<sequence length="972" mass="115019">MKSFELSYQNSYDSPNHPTSSRKTTIMSLSQAIIKSSHLADSKRIQLPNKNIKQIDLLNPMYHSITYLNLADNYISDISYLTQFYSLKILNLSNNNIDRIESLEVFEKLPQIEELDLSVNPICSIPIYKHHLIYYLPCLENLDLEEIQPEDRQLADKIIKKQEGLTNIIMNNEEIIIKLDNLKKKLRMHRQMIINQFLTDYRGVDVGLFVSTLQLQLPEEFRSDVKIWVIAKVNEILDGMPAESKDWDWAWSECLVLQKDKIVKLTDFCEELAKECLNLFQGRNPQKQQDYLQGSFVLSTEDKSSSFTRPLDFVSTFSGNQRSTPNTSDFFQLNTSGHEYNIIDEETHKIVIQRKNSREKNEALMLPIAQNGELDDHLEYIKCKSSDTNAMQITIREGLNIVTDRFKRNQLLRTIFTKFAMRTQRQKKIRTWTSKKKNKKIYDLKKKIFYSLKWFSKTEFLIRDVREKKAFLYFEACFKSWRIFTGKELLIRDMQDQRNYRLKHKIFQRMIMYPLMNRKTLLKKQRAIVNHSHFIGLKILKEWSLYAKNNHQKESFDTVSMTSNHYKKILKKRAMHAWCAWHFAIAIPKKEKICIADAIYDQNTSIRGLKLLKNNVRLRHEQTKNALDFADKRISRVSKKCLQNWKNCCKKNNSLALSDLDASDKFSMKNYIQRKRTPLKSNIDKEKVKALQNKLIKVHMKSKGWKLKSKIFSTWKTIIKNKNAKEKITGFMLKKYQKAIFFYKWLSTPSRNSNSLSQTSLTQREQNISHKLNKMELSVQKARKDLSKYQDYDPSDWLSEVKKLKSCLNSKQIELQDLEVSLRMNKTSHRDDVLETEEKEEKEESYRNEAKKISTDSNKLNKPKDRALNKKDLRENRYEKQKRSPIIMPLRSITPIEEKCSSPYTPPKINSIKEEARMREHLHKLKYERSIIREEIEERIRNITPKKKEDISLDNISMRLNLLEAKLVSKLK</sequence>